<name>A0ABY5UMR0_9GAMM</name>
<accession>A0ABY5UMR0</accession>
<dbReference type="Proteomes" id="UP001057860">
    <property type="component" value="Chromosome"/>
</dbReference>
<sequence length="83" mass="9710">MAQESAENIQKLKSCWDAGDSACVTETRSRIELDEKAYTDEFLKKTWPLTLRSPASTDINMFIFYSQWLIRIDRLQQGHHHAH</sequence>
<organism evidence="1 2">
    <name type="scientific">Yersinia alsatica</name>
    <dbReference type="NCBI Taxonomy" id="2890317"/>
    <lineage>
        <taxon>Bacteria</taxon>
        <taxon>Pseudomonadati</taxon>
        <taxon>Pseudomonadota</taxon>
        <taxon>Gammaproteobacteria</taxon>
        <taxon>Enterobacterales</taxon>
        <taxon>Yersiniaceae</taxon>
        <taxon>Yersinia</taxon>
    </lineage>
</organism>
<evidence type="ECO:0000313" key="2">
    <source>
        <dbReference type="Proteomes" id="UP001057860"/>
    </source>
</evidence>
<keyword evidence="2" id="KW-1185">Reference proteome</keyword>
<gene>
    <name evidence="1" type="ORF">N0H69_19200</name>
</gene>
<proteinExistence type="predicted"/>
<dbReference type="EMBL" id="CP104006">
    <property type="protein sequence ID" value="UWM44752.1"/>
    <property type="molecule type" value="Genomic_DNA"/>
</dbReference>
<evidence type="ECO:0000313" key="1">
    <source>
        <dbReference type="EMBL" id="UWM44752.1"/>
    </source>
</evidence>
<dbReference type="GeneID" id="75142173"/>
<reference evidence="1" key="1">
    <citation type="submission" date="2022-08" db="EMBL/GenBank/DDBJ databases">
        <authorList>
            <person name="Bogun A."/>
            <person name="Kislichkina A."/>
            <person name="Solomentsev V."/>
            <person name="Skryabin Y."/>
            <person name="Sizova A."/>
            <person name="Platonov M."/>
            <person name="Dentovskaya S."/>
        </authorList>
    </citation>
    <scope>NUCLEOTIDE SEQUENCE</scope>
    <source>
        <strain evidence="1">SCPM-O-B-7604</strain>
    </source>
</reference>
<protein>
    <submittedName>
        <fullName evidence="1">Uncharacterized protein</fullName>
    </submittedName>
</protein>
<dbReference type="RefSeq" id="WP_050108811.1">
    <property type="nucleotide sequence ID" value="NZ_CABHWQ010000021.1"/>
</dbReference>